<dbReference type="InterPro" id="IPR046554">
    <property type="entry name" value="DUF6708"/>
</dbReference>
<dbReference type="EMBL" id="NQJF01000024">
    <property type="protein sequence ID" value="OYD21037.1"/>
    <property type="molecule type" value="Genomic_DNA"/>
</dbReference>
<accession>A0A235CAP0</accession>
<comment type="caution">
    <text evidence="3">The sequence shown here is derived from an EMBL/GenBank/DDBJ whole genome shotgun (WGS) entry which is preliminary data.</text>
</comment>
<keyword evidence="1" id="KW-0812">Transmembrane</keyword>
<feature type="transmembrane region" description="Helical" evidence="1">
    <location>
        <begin position="89"/>
        <end position="116"/>
    </location>
</feature>
<evidence type="ECO:0000313" key="3">
    <source>
        <dbReference type="EMBL" id="OYD21037.1"/>
    </source>
</evidence>
<gene>
    <name evidence="3" type="ORF">B6S09_17755</name>
</gene>
<sequence length="334" mass="37593">MRTPPKAGDKKSMLGLANENFLAPLPVPTGRKPNNTMGMVWRINSTYMDVSDCTPGSAVATLHCTLVLTILIMFWIGSVMGADFYLKEWVGWLLVLVLVLGFVIVPMLAIITLVFAKPREPVRFNRQRREVCAPKEKGGDYWYVPWETVKASVEGFNMVSQAGVNKNGSLMIGFPNPDFNGEIKLGSNGFSTNEDAERHLWFPNVVPEVGAGMWELIRTYMEEGPDKLTVHTDMFEIKSKSIFASYIEDIQYGIEKRGLAKGLLWEGVCGLFLFNLPLVDYIERKHLNPPPDLKGEKVQQWSKSLPKEQWARRSPELEQAIQAREAELARQSAA</sequence>
<evidence type="ECO:0000259" key="2">
    <source>
        <dbReference type="Pfam" id="PF20455"/>
    </source>
</evidence>
<keyword evidence="1" id="KW-0472">Membrane</keyword>
<keyword evidence="1" id="KW-1133">Transmembrane helix</keyword>
<evidence type="ECO:0000313" key="4">
    <source>
        <dbReference type="Proteomes" id="UP000243640"/>
    </source>
</evidence>
<evidence type="ECO:0000256" key="1">
    <source>
        <dbReference type="SAM" id="Phobius"/>
    </source>
</evidence>
<feature type="domain" description="DUF6708" evidence="2">
    <location>
        <begin position="103"/>
        <end position="308"/>
    </location>
</feature>
<dbReference type="Proteomes" id="UP000243640">
    <property type="component" value="Unassembled WGS sequence"/>
</dbReference>
<name>A0A235CAP0_9GAMM</name>
<dbReference type="Pfam" id="PF20455">
    <property type="entry name" value="DUF6708"/>
    <property type="match status" value="1"/>
</dbReference>
<dbReference type="AlphaFoldDB" id="A0A235CAP0"/>
<organism evidence="3 4">
    <name type="scientific">Oceanimonas baumannii</name>
    <dbReference type="NCBI Taxonomy" id="129578"/>
    <lineage>
        <taxon>Bacteria</taxon>
        <taxon>Pseudomonadati</taxon>
        <taxon>Pseudomonadota</taxon>
        <taxon>Gammaproteobacteria</taxon>
        <taxon>Aeromonadales</taxon>
        <taxon>Aeromonadaceae</taxon>
        <taxon>Oceanimonas</taxon>
    </lineage>
</organism>
<proteinExistence type="predicted"/>
<reference evidence="3 4" key="1">
    <citation type="submission" date="2017-08" db="EMBL/GenBank/DDBJ databases">
        <title>Draft Genome Sequence of the Marine Bacterium Oceanimonas baumannii ATCC 700832.</title>
        <authorList>
            <person name="Mcclelland W.D."/>
            <person name="Brennan M.A."/>
            <person name="Trachtenberg A.M."/>
            <person name="Maclea K.S."/>
        </authorList>
    </citation>
    <scope>NUCLEOTIDE SEQUENCE [LARGE SCALE GENOMIC DNA]</scope>
    <source>
        <strain evidence="3 4">ATCC 700832</strain>
    </source>
</reference>
<feature type="transmembrane region" description="Helical" evidence="1">
    <location>
        <begin position="58"/>
        <end position="77"/>
    </location>
</feature>
<dbReference type="RefSeq" id="WP_094279819.1">
    <property type="nucleotide sequence ID" value="NZ_NQJF01000024.1"/>
</dbReference>
<protein>
    <recommendedName>
        <fullName evidence="2">DUF6708 domain-containing protein</fullName>
    </recommendedName>
</protein>
<dbReference type="OrthoDB" id="6912497at2"/>